<name>A0A015MJH5_RHIIW</name>
<organism evidence="1 2">
    <name type="scientific">Rhizophagus irregularis (strain DAOM 197198w)</name>
    <name type="common">Glomus intraradices</name>
    <dbReference type="NCBI Taxonomy" id="1432141"/>
    <lineage>
        <taxon>Eukaryota</taxon>
        <taxon>Fungi</taxon>
        <taxon>Fungi incertae sedis</taxon>
        <taxon>Mucoromycota</taxon>
        <taxon>Glomeromycotina</taxon>
        <taxon>Glomeromycetes</taxon>
        <taxon>Glomerales</taxon>
        <taxon>Glomeraceae</taxon>
        <taxon>Rhizophagus</taxon>
    </lineage>
</organism>
<evidence type="ECO:0000313" key="1">
    <source>
        <dbReference type="EMBL" id="EXX67023.1"/>
    </source>
</evidence>
<dbReference type="Proteomes" id="UP000022910">
    <property type="component" value="Unassembled WGS sequence"/>
</dbReference>
<keyword evidence="2" id="KW-1185">Reference proteome</keyword>
<sequence>MSDVGPKIDSNEFGQYFLSVPQACVYYHLLPPIDALEYRDFLRCNPFIMYRRCLQKASGLSTQECSKIAKISWSSANDQLKEFFRNYANDVLNNRKKVYRIVNNRSKPKKSSFRRFVVDQEVHTRQHLEAQTEFQICSMRPTIMRFSIFDF</sequence>
<dbReference type="HOGENOM" id="CLU_1732427_0_0_1"/>
<comment type="caution">
    <text evidence="1">The sequence shown here is derived from an EMBL/GenBank/DDBJ whole genome shotgun (WGS) entry which is preliminary data.</text>
</comment>
<dbReference type="OrthoDB" id="2306845at2759"/>
<proteinExistence type="predicted"/>
<protein>
    <recommendedName>
        <fullName evidence="3">MATA-HMG</fullName>
    </recommendedName>
</protein>
<accession>A0A015MJH5</accession>
<reference evidence="1 2" key="1">
    <citation type="submission" date="2014-02" db="EMBL/GenBank/DDBJ databases">
        <title>Single nucleus genome sequencing reveals high similarity among nuclei of an endomycorrhizal fungus.</title>
        <authorList>
            <person name="Lin K."/>
            <person name="Geurts R."/>
            <person name="Zhang Z."/>
            <person name="Limpens E."/>
            <person name="Saunders D.G."/>
            <person name="Mu D."/>
            <person name="Pang E."/>
            <person name="Cao H."/>
            <person name="Cha H."/>
            <person name="Lin T."/>
            <person name="Zhou Q."/>
            <person name="Shang Y."/>
            <person name="Li Y."/>
            <person name="Ivanov S."/>
            <person name="Sharma T."/>
            <person name="Velzen R.V."/>
            <person name="Ruijter N.D."/>
            <person name="Aanen D.K."/>
            <person name="Win J."/>
            <person name="Kamoun S."/>
            <person name="Bisseling T."/>
            <person name="Huang S."/>
        </authorList>
    </citation>
    <scope>NUCLEOTIDE SEQUENCE [LARGE SCALE GENOMIC DNA]</scope>
    <source>
        <strain evidence="2">DAOM197198w</strain>
    </source>
</reference>
<evidence type="ECO:0008006" key="3">
    <source>
        <dbReference type="Google" id="ProtNLM"/>
    </source>
</evidence>
<evidence type="ECO:0000313" key="2">
    <source>
        <dbReference type="Proteomes" id="UP000022910"/>
    </source>
</evidence>
<gene>
    <name evidence="1" type="ORF">RirG_118190</name>
</gene>
<dbReference type="EMBL" id="JEMT01018079">
    <property type="protein sequence ID" value="EXX67023.1"/>
    <property type="molecule type" value="Genomic_DNA"/>
</dbReference>
<dbReference type="AlphaFoldDB" id="A0A015MJH5"/>